<evidence type="ECO:0000259" key="6">
    <source>
        <dbReference type="PROSITE" id="PS50011"/>
    </source>
</evidence>
<organism evidence="7 8">
    <name type="scientific">Novipirellula artificiosorum</name>
    <dbReference type="NCBI Taxonomy" id="2528016"/>
    <lineage>
        <taxon>Bacteria</taxon>
        <taxon>Pseudomonadati</taxon>
        <taxon>Planctomycetota</taxon>
        <taxon>Planctomycetia</taxon>
        <taxon>Pirellulales</taxon>
        <taxon>Pirellulaceae</taxon>
        <taxon>Novipirellula</taxon>
    </lineage>
</organism>
<evidence type="ECO:0000313" key="7">
    <source>
        <dbReference type="EMBL" id="TWU41021.1"/>
    </source>
</evidence>
<evidence type="ECO:0000256" key="5">
    <source>
        <dbReference type="PROSITE-ProRule" id="PRU10141"/>
    </source>
</evidence>
<dbReference type="GO" id="GO:0004674">
    <property type="term" value="F:protein serine/threonine kinase activity"/>
    <property type="evidence" value="ECO:0007669"/>
    <property type="project" value="UniProtKB-EC"/>
</dbReference>
<evidence type="ECO:0000256" key="3">
    <source>
        <dbReference type="ARBA" id="ARBA00022777"/>
    </source>
</evidence>
<dbReference type="Gene3D" id="3.30.200.20">
    <property type="entry name" value="Phosphorylase Kinase, domain 1"/>
    <property type="match status" value="1"/>
</dbReference>
<dbReference type="PANTHER" id="PTHR43289">
    <property type="entry name" value="MITOGEN-ACTIVATED PROTEIN KINASE KINASE KINASE 20-RELATED"/>
    <property type="match status" value="1"/>
</dbReference>
<gene>
    <name evidence="7" type="primary">pknB_9</name>
    <name evidence="7" type="ORF">Poly41_18560</name>
</gene>
<dbReference type="SUPFAM" id="SSF56112">
    <property type="entry name" value="Protein kinase-like (PK-like)"/>
    <property type="match status" value="1"/>
</dbReference>
<comment type="caution">
    <text evidence="7">The sequence shown here is derived from an EMBL/GenBank/DDBJ whole genome shotgun (WGS) entry which is preliminary data.</text>
</comment>
<dbReference type="PROSITE" id="PS00107">
    <property type="entry name" value="PROTEIN_KINASE_ATP"/>
    <property type="match status" value="1"/>
</dbReference>
<dbReference type="InterPro" id="IPR000719">
    <property type="entry name" value="Prot_kinase_dom"/>
</dbReference>
<name>A0A5C6DZZ5_9BACT</name>
<dbReference type="InterPro" id="IPR017441">
    <property type="entry name" value="Protein_kinase_ATP_BS"/>
</dbReference>
<evidence type="ECO:0000256" key="2">
    <source>
        <dbReference type="ARBA" id="ARBA00022741"/>
    </source>
</evidence>
<proteinExistence type="predicted"/>
<dbReference type="EC" id="2.7.11.1" evidence="7"/>
<dbReference type="RefSeq" id="WP_231615523.1">
    <property type="nucleotide sequence ID" value="NZ_SJPV01000002.1"/>
</dbReference>
<feature type="domain" description="Protein kinase" evidence="6">
    <location>
        <begin position="82"/>
        <end position="380"/>
    </location>
</feature>
<protein>
    <submittedName>
        <fullName evidence="7">Serine/threonine-protein kinase PknB</fullName>
        <ecNumber evidence="7">2.7.11.1</ecNumber>
    </submittedName>
</protein>
<dbReference type="Proteomes" id="UP000319143">
    <property type="component" value="Unassembled WGS sequence"/>
</dbReference>
<sequence length="393" mass="43530">MNHPMPSEDDLFLIARAVADPCAREAYLKRVSGNDHPLYERLVAKLESDEEHESFPVGSPPGLEGTSATLLSEAAGDKIGPYELLQRIGEGGFGEVFMAQQTSPVRRKVALKVIKPGMDTKEVVSRFQAERQALAIMDHPNIAKVLDAGQTVTGRPYFVMELVRGVTITKYADTNNLSTDERLELFASVCRAIHHAHQKGVIHRDIKPSNVLVTLHDGKPVPKVIDFGVANAINQPLTERTMFTGYGQVIGTPQYMSPELAEASGLDVDTRSDIYSLGVLLYELLTGRTPFTLEQIRKAGLDEMRRIILELEPMRPSNAIQILDADTATCVANHRCTKPDSLTKLFRGELDWIVMKTLEKDRGRRYDSASGLADDVERHLNNETVEARPPSFG</sequence>
<evidence type="ECO:0000256" key="1">
    <source>
        <dbReference type="ARBA" id="ARBA00022679"/>
    </source>
</evidence>
<dbReference type="CDD" id="cd14014">
    <property type="entry name" value="STKc_PknB_like"/>
    <property type="match status" value="1"/>
</dbReference>
<keyword evidence="2 5" id="KW-0547">Nucleotide-binding</keyword>
<dbReference type="PROSITE" id="PS00108">
    <property type="entry name" value="PROTEIN_KINASE_ST"/>
    <property type="match status" value="1"/>
</dbReference>
<keyword evidence="8" id="KW-1185">Reference proteome</keyword>
<dbReference type="PANTHER" id="PTHR43289:SF6">
    <property type="entry name" value="SERINE_THREONINE-PROTEIN KINASE NEKL-3"/>
    <property type="match status" value="1"/>
</dbReference>
<feature type="binding site" evidence="5">
    <location>
        <position position="112"/>
    </location>
    <ligand>
        <name>ATP</name>
        <dbReference type="ChEBI" id="CHEBI:30616"/>
    </ligand>
</feature>
<reference evidence="7 8" key="1">
    <citation type="submission" date="2019-02" db="EMBL/GenBank/DDBJ databases">
        <title>Deep-cultivation of Planctomycetes and their phenomic and genomic characterization uncovers novel biology.</title>
        <authorList>
            <person name="Wiegand S."/>
            <person name="Jogler M."/>
            <person name="Boedeker C."/>
            <person name="Pinto D."/>
            <person name="Vollmers J."/>
            <person name="Rivas-Marin E."/>
            <person name="Kohn T."/>
            <person name="Peeters S.H."/>
            <person name="Heuer A."/>
            <person name="Rast P."/>
            <person name="Oberbeckmann S."/>
            <person name="Bunk B."/>
            <person name="Jeske O."/>
            <person name="Meyerdierks A."/>
            <person name="Storesund J.E."/>
            <person name="Kallscheuer N."/>
            <person name="Luecker S."/>
            <person name="Lage O.M."/>
            <person name="Pohl T."/>
            <person name="Merkel B.J."/>
            <person name="Hornburger P."/>
            <person name="Mueller R.-W."/>
            <person name="Bruemmer F."/>
            <person name="Labrenz M."/>
            <person name="Spormann A.M."/>
            <person name="Op Den Camp H."/>
            <person name="Overmann J."/>
            <person name="Amann R."/>
            <person name="Jetten M.S.M."/>
            <person name="Mascher T."/>
            <person name="Medema M.H."/>
            <person name="Devos D.P."/>
            <person name="Kaster A.-K."/>
            <person name="Ovreas L."/>
            <person name="Rohde M."/>
            <person name="Galperin M.Y."/>
            <person name="Jogler C."/>
        </authorList>
    </citation>
    <scope>NUCLEOTIDE SEQUENCE [LARGE SCALE GENOMIC DNA]</scope>
    <source>
        <strain evidence="7 8">Poly41</strain>
    </source>
</reference>
<dbReference type="Gene3D" id="1.10.510.10">
    <property type="entry name" value="Transferase(Phosphotransferase) domain 1"/>
    <property type="match status" value="1"/>
</dbReference>
<evidence type="ECO:0000256" key="4">
    <source>
        <dbReference type="ARBA" id="ARBA00022840"/>
    </source>
</evidence>
<dbReference type="AlphaFoldDB" id="A0A5C6DZZ5"/>
<dbReference type="InterPro" id="IPR008271">
    <property type="entry name" value="Ser/Thr_kinase_AS"/>
</dbReference>
<dbReference type="SMART" id="SM00220">
    <property type="entry name" value="S_TKc"/>
    <property type="match status" value="1"/>
</dbReference>
<dbReference type="Pfam" id="PF00069">
    <property type="entry name" value="Pkinase"/>
    <property type="match status" value="1"/>
</dbReference>
<dbReference type="PROSITE" id="PS50011">
    <property type="entry name" value="PROTEIN_KINASE_DOM"/>
    <property type="match status" value="1"/>
</dbReference>
<dbReference type="EMBL" id="SJPV01000002">
    <property type="protein sequence ID" value="TWU41021.1"/>
    <property type="molecule type" value="Genomic_DNA"/>
</dbReference>
<keyword evidence="3 7" id="KW-0418">Kinase</keyword>
<keyword evidence="1 7" id="KW-0808">Transferase</keyword>
<evidence type="ECO:0000313" key="8">
    <source>
        <dbReference type="Proteomes" id="UP000319143"/>
    </source>
</evidence>
<keyword evidence="4 5" id="KW-0067">ATP-binding</keyword>
<dbReference type="InterPro" id="IPR011009">
    <property type="entry name" value="Kinase-like_dom_sf"/>
</dbReference>
<dbReference type="GO" id="GO:0005524">
    <property type="term" value="F:ATP binding"/>
    <property type="evidence" value="ECO:0007669"/>
    <property type="project" value="UniProtKB-UniRule"/>
</dbReference>
<accession>A0A5C6DZZ5</accession>